<dbReference type="InterPro" id="IPR001647">
    <property type="entry name" value="HTH_TetR"/>
</dbReference>
<dbReference type="AlphaFoldDB" id="A0A2B0N1X2"/>
<dbReference type="SUPFAM" id="SSF48498">
    <property type="entry name" value="Tetracyclin repressor-like, C-terminal domain"/>
    <property type="match status" value="1"/>
</dbReference>
<dbReference type="InterPro" id="IPR036271">
    <property type="entry name" value="Tet_transcr_reg_TetR-rel_C_sf"/>
</dbReference>
<gene>
    <name evidence="5" type="ORF">COI93_00530</name>
</gene>
<dbReference type="PANTHER" id="PTHR43479">
    <property type="entry name" value="ACREF/ENVCD OPERON REPRESSOR-RELATED"/>
    <property type="match status" value="1"/>
</dbReference>
<comment type="caution">
    <text evidence="5">The sequence shown here is derived from an EMBL/GenBank/DDBJ whole genome shotgun (WGS) entry which is preliminary data.</text>
</comment>
<organism evidence="5 6">
    <name type="scientific">Bacillus cereus</name>
    <dbReference type="NCBI Taxonomy" id="1396"/>
    <lineage>
        <taxon>Bacteria</taxon>
        <taxon>Bacillati</taxon>
        <taxon>Bacillota</taxon>
        <taxon>Bacilli</taxon>
        <taxon>Bacillales</taxon>
        <taxon>Bacillaceae</taxon>
        <taxon>Bacillus</taxon>
        <taxon>Bacillus cereus group</taxon>
    </lineage>
</organism>
<dbReference type="PANTHER" id="PTHR43479:SF8">
    <property type="entry name" value="TRANSCRIPTIONAL REGULATOR, TETR FAMILY"/>
    <property type="match status" value="1"/>
</dbReference>
<protein>
    <submittedName>
        <fullName evidence="5">TetR family transcriptional regulator</fullName>
    </submittedName>
</protein>
<evidence type="ECO:0000256" key="3">
    <source>
        <dbReference type="PROSITE-ProRule" id="PRU00335"/>
    </source>
</evidence>
<accession>A0A2B0N1X2</accession>
<evidence type="ECO:0000313" key="5">
    <source>
        <dbReference type="EMBL" id="PFK47790.1"/>
    </source>
</evidence>
<keyword evidence="1" id="KW-0678">Repressor</keyword>
<sequence length="198" mass="22729">MSKKEKIVYAAIECFREKGIEKTKISDIVKSAGIAQGTFYLYFSSKLSVIPAIAEVMVEKMIGAVEEKVQNRSSFLDTFSKIVDAIFDFIKEHHDIQALIYVGLTATEHVKKWESVYQPLYIWMKGFLEEAKNANVIRSCIHVERTSKLFIALVESAAEQMYLYDQTKEEEVYLQKAEVLDFVMHALQNGNKLSIRNE</sequence>
<dbReference type="Pfam" id="PF17934">
    <property type="entry name" value="TetR_C_26"/>
    <property type="match status" value="1"/>
</dbReference>
<evidence type="ECO:0000259" key="4">
    <source>
        <dbReference type="PROSITE" id="PS50977"/>
    </source>
</evidence>
<dbReference type="Pfam" id="PF00440">
    <property type="entry name" value="TetR_N"/>
    <property type="match status" value="1"/>
</dbReference>
<feature type="domain" description="HTH tetR-type" evidence="4">
    <location>
        <begin position="1"/>
        <end position="61"/>
    </location>
</feature>
<dbReference type="EMBL" id="NUWN01000003">
    <property type="protein sequence ID" value="PFK47790.1"/>
    <property type="molecule type" value="Genomic_DNA"/>
</dbReference>
<dbReference type="InterPro" id="IPR050624">
    <property type="entry name" value="HTH-type_Tx_Regulator"/>
</dbReference>
<dbReference type="PROSITE" id="PS50977">
    <property type="entry name" value="HTH_TETR_2"/>
    <property type="match status" value="1"/>
</dbReference>
<dbReference type="Proteomes" id="UP000242656">
    <property type="component" value="Unassembled WGS sequence"/>
</dbReference>
<dbReference type="PRINTS" id="PR00455">
    <property type="entry name" value="HTHTETR"/>
</dbReference>
<name>A0A2B0N1X2_BACCE</name>
<evidence type="ECO:0000256" key="1">
    <source>
        <dbReference type="ARBA" id="ARBA00022491"/>
    </source>
</evidence>
<evidence type="ECO:0000256" key="2">
    <source>
        <dbReference type="ARBA" id="ARBA00023125"/>
    </source>
</evidence>
<dbReference type="Gene3D" id="1.10.357.10">
    <property type="entry name" value="Tetracycline Repressor, domain 2"/>
    <property type="match status" value="1"/>
</dbReference>
<dbReference type="GO" id="GO:0003677">
    <property type="term" value="F:DNA binding"/>
    <property type="evidence" value="ECO:0007669"/>
    <property type="project" value="UniProtKB-UniRule"/>
</dbReference>
<keyword evidence="2 3" id="KW-0238">DNA-binding</keyword>
<feature type="DNA-binding region" description="H-T-H motif" evidence="3">
    <location>
        <begin position="24"/>
        <end position="43"/>
    </location>
</feature>
<proteinExistence type="predicted"/>
<evidence type="ECO:0000313" key="6">
    <source>
        <dbReference type="Proteomes" id="UP000242656"/>
    </source>
</evidence>
<dbReference type="InterPro" id="IPR041603">
    <property type="entry name" value="YvdT_C"/>
</dbReference>
<dbReference type="SUPFAM" id="SSF46689">
    <property type="entry name" value="Homeodomain-like"/>
    <property type="match status" value="1"/>
</dbReference>
<reference evidence="5 6" key="1">
    <citation type="submission" date="2017-09" db="EMBL/GenBank/DDBJ databases">
        <title>Large-scale bioinformatics analysis of Bacillus genomes uncovers conserved roles of natural products in bacterial physiology.</title>
        <authorList>
            <consortium name="Agbiome Team Llc"/>
            <person name="Bleich R.M."/>
            <person name="Grubbs K.J."/>
            <person name="Santa Maria K.C."/>
            <person name="Allen S.E."/>
            <person name="Farag S."/>
            <person name="Shank E.A."/>
            <person name="Bowers A."/>
        </authorList>
    </citation>
    <scope>NUCLEOTIDE SEQUENCE [LARGE SCALE GENOMIC DNA]</scope>
    <source>
        <strain evidence="5 6">AFS083043</strain>
    </source>
</reference>
<dbReference type="InterPro" id="IPR009057">
    <property type="entry name" value="Homeodomain-like_sf"/>
</dbReference>